<reference evidence="2 3" key="1">
    <citation type="submission" date="2017-11" db="EMBL/GenBank/DDBJ databases">
        <title>De-novo sequencing of pomegranate (Punica granatum L.) genome.</title>
        <authorList>
            <person name="Akparov Z."/>
            <person name="Amiraslanov A."/>
            <person name="Hajiyeva S."/>
            <person name="Abbasov M."/>
            <person name="Kaur K."/>
            <person name="Hamwieh A."/>
            <person name="Solovyev V."/>
            <person name="Salamov A."/>
            <person name="Braich B."/>
            <person name="Kosarev P."/>
            <person name="Mahmoud A."/>
            <person name="Hajiyev E."/>
            <person name="Babayeva S."/>
            <person name="Izzatullayeva V."/>
            <person name="Mammadov A."/>
            <person name="Mammadov A."/>
            <person name="Sharifova S."/>
            <person name="Ojaghi J."/>
            <person name="Eynullazada K."/>
            <person name="Bayramov B."/>
            <person name="Abdulazimova A."/>
            <person name="Shahmuradov I."/>
        </authorList>
    </citation>
    <scope>NUCLEOTIDE SEQUENCE [LARGE SCALE GENOMIC DNA]</scope>
    <source>
        <strain evidence="3">cv. AG2017</strain>
        <tissue evidence="2">Leaf</tissue>
    </source>
</reference>
<dbReference type="AlphaFoldDB" id="A0A2I0GBR4"/>
<gene>
    <name evidence="2" type="ORF">CRG98_050385</name>
</gene>
<name>A0A2I0GBR4_PUNGR</name>
<evidence type="ECO:0000313" key="2">
    <source>
        <dbReference type="EMBL" id="PKH47988.1"/>
    </source>
</evidence>
<feature type="region of interest" description="Disordered" evidence="1">
    <location>
        <begin position="1"/>
        <end position="21"/>
    </location>
</feature>
<sequence>KSPATSSESGHHHQVSRPPLFSCEEREEVDWRGGRLIADHHLPIKVAGDLNQCGGRGVRVQRAAHPFDLPPLSLSERREVLLISGGGGLDLGHHRPYEVTGNL</sequence>
<evidence type="ECO:0000256" key="1">
    <source>
        <dbReference type="SAM" id="MobiDB-lite"/>
    </source>
</evidence>
<protein>
    <submittedName>
        <fullName evidence="2">Uncharacterized protein</fullName>
    </submittedName>
</protein>
<dbReference type="Proteomes" id="UP000233551">
    <property type="component" value="Unassembled WGS sequence"/>
</dbReference>
<accession>A0A2I0GBR4</accession>
<organism evidence="2 3">
    <name type="scientific">Punica granatum</name>
    <name type="common">Pomegranate</name>
    <dbReference type="NCBI Taxonomy" id="22663"/>
    <lineage>
        <taxon>Eukaryota</taxon>
        <taxon>Viridiplantae</taxon>
        <taxon>Streptophyta</taxon>
        <taxon>Embryophyta</taxon>
        <taxon>Tracheophyta</taxon>
        <taxon>Spermatophyta</taxon>
        <taxon>Magnoliopsida</taxon>
        <taxon>eudicotyledons</taxon>
        <taxon>Gunneridae</taxon>
        <taxon>Pentapetalae</taxon>
        <taxon>rosids</taxon>
        <taxon>malvids</taxon>
        <taxon>Myrtales</taxon>
        <taxon>Lythraceae</taxon>
        <taxon>Punica</taxon>
    </lineage>
</organism>
<comment type="caution">
    <text evidence="2">The sequence shown here is derived from an EMBL/GenBank/DDBJ whole genome shotgun (WGS) entry which is preliminary data.</text>
</comment>
<dbReference type="EMBL" id="PGOL01045236">
    <property type="protein sequence ID" value="PKH47988.1"/>
    <property type="molecule type" value="Genomic_DNA"/>
</dbReference>
<keyword evidence="3" id="KW-1185">Reference proteome</keyword>
<evidence type="ECO:0000313" key="3">
    <source>
        <dbReference type="Proteomes" id="UP000233551"/>
    </source>
</evidence>
<proteinExistence type="predicted"/>
<feature type="non-terminal residue" evidence="2">
    <location>
        <position position="1"/>
    </location>
</feature>